<dbReference type="GO" id="GO:0005886">
    <property type="term" value="C:plasma membrane"/>
    <property type="evidence" value="ECO:0007669"/>
    <property type="project" value="UniProtKB-SubCell"/>
</dbReference>
<gene>
    <name evidence="13" type="ORF">SAMN05444352_14212</name>
</gene>
<comment type="similarity">
    <text evidence="9">Belongs to the methyl-accepting chemotaxis (MCP) protein family.</text>
</comment>
<evidence type="ECO:0000256" key="1">
    <source>
        <dbReference type="ARBA" id="ARBA00004651"/>
    </source>
</evidence>
<dbReference type="Gene3D" id="3.30.450.20">
    <property type="entry name" value="PAS domain"/>
    <property type="match status" value="1"/>
</dbReference>
<evidence type="ECO:0000313" key="13">
    <source>
        <dbReference type="EMBL" id="SNT33527.1"/>
    </source>
</evidence>
<keyword evidence="14" id="KW-1185">Reference proteome</keyword>
<dbReference type="Gene3D" id="1.10.287.950">
    <property type="entry name" value="Methyl-accepting chemotaxis protein"/>
    <property type="match status" value="1"/>
</dbReference>
<keyword evidence="3" id="KW-0488">Methylation</keyword>
<dbReference type="GO" id="GO:0006935">
    <property type="term" value="P:chemotaxis"/>
    <property type="evidence" value="ECO:0007669"/>
    <property type="project" value="UniProtKB-KW"/>
</dbReference>
<dbReference type="EMBL" id="FZOL01000042">
    <property type="protein sequence ID" value="SNT33527.1"/>
    <property type="molecule type" value="Genomic_DNA"/>
</dbReference>
<keyword evidence="7" id="KW-0472">Membrane</keyword>
<dbReference type="SMART" id="SM00304">
    <property type="entry name" value="HAMP"/>
    <property type="match status" value="1"/>
</dbReference>
<dbReference type="PANTHER" id="PTHR32089:SF120">
    <property type="entry name" value="METHYL-ACCEPTING CHEMOTAXIS PROTEIN TLPQ"/>
    <property type="match status" value="1"/>
</dbReference>
<feature type="domain" description="HAMP" evidence="12">
    <location>
        <begin position="350"/>
        <end position="404"/>
    </location>
</feature>
<evidence type="ECO:0000256" key="6">
    <source>
        <dbReference type="ARBA" id="ARBA00022989"/>
    </source>
</evidence>
<name>A0A239LS67_9PSED</name>
<evidence type="ECO:0000256" key="4">
    <source>
        <dbReference type="ARBA" id="ARBA00022500"/>
    </source>
</evidence>
<evidence type="ECO:0000256" key="5">
    <source>
        <dbReference type="ARBA" id="ARBA00022692"/>
    </source>
</evidence>
<dbReference type="FunFam" id="1.10.287.950:FF:000001">
    <property type="entry name" value="Methyl-accepting chemotaxis sensory transducer"/>
    <property type="match status" value="1"/>
</dbReference>
<dbReference type="CDD" id="cd12913">
    <property type="entry name" value="PDC1_MCP_like"/>
    <property type="match status" value="1"/>
</dbReference>
<keyword evidence="6" id="KW-1133">Transmembrane helix</keyword>
<dbReference type="InterPro" id="IPR003660">
    <property type="entry name" value="HAMP_dom"/>
</dbReference>
<sequence>MPSSLQWRITLLSGLCLLAVVVSILGASLVQTRQISESLKQRSTAAFSELAVARLDDRASAQTLRMQRFFEDNRTYVEAFAEQLLHLQALHEQGALSAEALRREIVARAGTTLARRPLLLGLYVVYATDALDRADHAFIDRAALAGNASGRFALYWSQARPGRTQQTVLSEDNILLNKAPAGVEPDNSWYDCPRTTAKACVVEPYTVDVEGQDTLMSSIALPIVRDGRVIGVVGVDISLATLAALTDSLRSQLYDGQASVSLTSASGISVAQARGSESANDAEVDKAFAPIDDARPWHLHIRLPQALLQAPALGLHQAFDQASGEANWHSLGWGTLFALLGLLVLGWSARTATRPLLQVADALDRVVQGDGDLTQRLPRRADREPGRLADGFNRFLEKLQPVIQAIQQAATQTGLGARRSASISADVTAAMHRQHDQVEQTVTALVQMGSSAQEIADRSSRAAHAASTAEQATRSGLLRFDETRRGIAELDEQLQATFVRIEALANSGTQIDQVLDVICTLAQKTNLLALNAAIEAARAGEQGRGFAVVADEVRQLATHTQKSTAEIREVVEHLRDLSRQALDGMLASRTRTVRVVEEIDQSHARLHAISAEVDTIERMNRQIATATDQQHQVLDAITGRMSDLHGISQELTARMDESSELNRTLCELAQHQQTLLAQFRT</sequence>
<keyword evidence="8 10" id="KW-0807">Transducer</keyword>
<evidence type="ECO:0000256" key="10">
    <source>
        <dbReference type="PROSITE-ProRule" id="PRU00284"/>
    </source>
</evidence>
<dbReference type="CDD" id="cd06225">
    <property type="entry name" value="HAMP"/>
    <property type="match status" value="1"/>
</dbReference>
<evidence type="ECO:0000256" key="3">
    <source>
        <dbReference type="ARBA" id="ARBA00022481"/>
    </source>
</evidence>
<proteinExistence type="inferred from homology"/>
<dbReference type="Pfam" id="PF00015">
    <property type="entry name" value="MCPsignal"/>
    <property type="match status" value="1"/>
</dbReference>
<dbReference type="GO" id="GO:0007165">
    <property type="term" value="P:signal transduction"/>
    <property type="evidence" value="ECO:0007669"/>
    <property type="project" value="UniProtKB-KW"/>
</dbReference>
<evidence type="ECO:0000256" key="9">
    <source>
        <dbReference type="ARBA" id="ARBA00029447"/>
    </source>
</evidence>
<reference evidence="14" key="1">
    <citation type="submission" date="2017-06" db="EMBL/GenBank/DDBJ databases">
        <authorList>
            <person name="Varghese N."/>
            <person name="Submissions S."/>
        </authorList>
    </citation>
    <scope>NUCLEOTIDE SEQUENCE [LARGE SCALE GENOMIC DNA]</scope>
    <source>
        <strain evidence="14">DSM 22348</strain>
    </source>
</reference>
<dbReference type="PROSITE" id="PS50111">
    <property type="entry name" value="CHEMOTAXIS_TRANSDUC_2"/>
    <property type="match status" value="1"/>
</dbReference>
<dbReference type="PANTHER" id="PTHR32089">
    <property type="entry name" value="METHYL-ACCEPTING CHEMOTAXIS PROTEIN MCPB"/>
    <property type="match status" value="1"/>
</dbReference>
<evidence type="ECO:0000256" key="2">
    <source>
        <dbReference type="ARBA" id="ARBA00022475"/>
    </source>
</evidence>
<accession>A0A239LS67</accession>
<dbReference type="AlphaFoldDB" id="A0A239LS67"/>
<evidence type="ECO:0000256" key="7">
    <source>
        <dbReference type="ARBA" id="ARBA00023136"/>
    </source>
</evidence>
<comment type="subcellular location">
    <subcellularLocation>
        <location evidence="1">Cell membrane</location>
        <topology evidence="1">Multi-pass membrane protein</topology>
    </subcellularLocation>
</comment>
<dbReference type="SUPFAM" id="SSF58104">
    <property type="entry name" value="Methyl-accepting chemotaxis protein (MCP) signaling domain"/>
    <property type="match status" value="1"/>
</dbReference>
<evidence type="ECO:0000256" key="8">
    <source>
        <dbReference type="ARBA" id="ARBA00023224"/>
    </source>
</evidence>
<dbReference type="PROSITE" id="PS50885">
    <property type="entry name" value="HAMP"/>
    <property type="match status" value="1"/>
</dbReference>
<dbReference type="Proteomes" id="UP000198407">
    <property type="component" value="Unassembled WGS sequence"/>
</dbReference>
<dbReference type="SMART" id="SM00283">
    <property type="entry name" value="MA"/>
    <property type="match status" value="1"/>
</dbReference>
<dbReference type="Pfam" id="PF22673">
    <property type="entry name" value="MCP-like_PDC_1"/>
    <property type="match status" value="1"/>
</dbReference>
<dbReference type="STRING" id="1215104.GCA_000730585_02376"/>
<keyword evidence="2" id="KW-1003">Cell membrane</keyword>
<evidence type="ECO:0000259" key="12">
    <source>
        <dbReference type="PROSITE" id="PS50885"/>
    </source>
</evidence>
<evidence type="ECO:0000259" key="11">
    <source>
        <dbReference type="PROSITE" id="PS50111"/>
    </source>
</evidence>
<evidence type="ECO:0000313" key="14">
    <source>
        <dbReference type="Proteomes" id="UP000198407"/>
    </source>
</evidence>
<dbReference type="InterPro" id="IPR004089">
    <property type="entry name" value="MCPsignal_dom"/>
</dbReference>
<dbReference type="Pfam" id="PF00672">
    <property type="entry name" value="HAMP"/>
    <property type="match status" value="1"/>
</dbReference>
<protein>
    <submittedName>
        <fullName evidence="13">Methyl-accepting chemotaxis protein</fullName>
    </submittedName>
</protein>
<organism evidence="13 14">
    <name type="scientific">Pseudomonas japonica</name>
    <dbReference type="NCBI Taxonomy" id="256466"/>
    <lineage>
        <taxon>Bacteria</taxon>
        <taxon>Pseudomonadati</taxon>
        <taxon>Pseudomonadota</taxon>
        <taxon>Gammaproteobacteria</taxon>
        <taxon>Pseudomonadales</taxon>
        <taxon>Pseudomonadaceae</taxon>
        <taxon>Pseudomonas</taxon>
    </lineage>
</organism>
<keyword evidence="5" id="KW-0812">Transmembrane</keyword>
<feature type="domain" description="Methyl-accepting transducer" evidence="11">
    <location>
        <begin position="409"/>
        <end position="645"/>
    </location>
</feature>
<keyword evidence="4" id="KW-0145">Chemotaxis</keyword>